<keyword evidence="2" id="KW-1185">Reference proteome</keyword>
<sequence>SILAVSDSVSQLKETKRDLFWLLKQVIQVEARRKREAKKTITEVYNCARESRGRAEKAEKTPG</sequence>
<dbReference type="Proteomes" id="UP001165082">
    <property type="component" value="Unassembled WGS sequence"/>
</dbReference>
<dbReference type="AlphaFoldDB" id="A0A9W6ZBN8"/>
<dbReference type="OrthoDB" id="10601107at2759"/>
<proteinExistence type="predicted"/>
<dbReference type="EMBL" id="BRXZ01000628">
    <property type="protein sequence ID" value="GMH49291.1"/>
    <property type="molecule type" value="Genomic_DNA"/>
</dbReference>
<gene>
    <name evidence="1" type="ORF">TrRE_jg3642</name>
</gene>
<evidence type="ECO:0000313" key="2">
    <source>
        <dbReference type="Proteomes" id="UP001165082"/>
    </source>
</evidence>
<accession>A0A9W6ZBN8</accession>
<organism evidence="1 2">
    <name type="scientific">Triparma retinervis</name>
    <dbReference type="NCBI Taxonomy" id="2557542"/>
    <lineage>
        <taxon>Eukaryota</taxon>
        <taxon>Sar</taxon>
        <taxon>Stramenopiles</taxon>
        <taxon>Ochrophyta</taxon>
        <taxon>Bolidophyceae</taxon>
        <taxon>Parmales</taxon>
        <taxon>Triparmaceae</taxon>
        <taxon>Triparma</taxon>
    </lineage>
</organism>
<name>A0A9W6ZBN8_9STRA</name>
<reference evidence="1" key="1">
    <citation type="submission" date="2022-07" db="EMBL/GenBank/DDBJ databases">
        <title>Genome analysis of Parmales, a sister group of diatoms, reveals the evolutionary specialization of diatoms from phago-mixotrophs to photoautotrophs.</title>
        <authorList>
            <person name="Ban H."/>
            <person name="Sato S."/>
            <person name="Yoshikawa S."/>
            <person name="Kazumasa Y."/>
            <person name="Nakamura Y."/>
            <person name="Ichinomiya M."/>
            <person name="Saitoh K."/>
            <person name="Sato N."/>
            <person name="Blanc-Mathieu R."/>
            <person name="Endo H."/>
            <person name="Kuwata A."/>
            <person name="Ogata H."/>
        </authorList>
    </citation>
    <scope>NUCLEOTIDE SEQUENCE</scope>
</reference>
<comment type="caution">
    <text evidence="1">The sequence shown here is derived from an EMBL/GenBank/DDBJ whole genome shotgun (WGS) entry which is preliminary data.</text>
</comment>
<feature type="non-terminal residue" evidence="1">
    <location>
        <position position="1"/>
    </location>
</feature>
<protein>
    <submittedName>
        <fullName evidence="1">Uncharacterized protein</fullName>
    </submittedName>
</protein>
<evidence type="ECO:0000313" key="1">
    <source>
        <dbReference type="EMBL" id="GMH49291.1"/>
    </source>
</evidence>